<reference evidence="2" key="1">
    <citation type="submission" date="2019-03" db="EMBL/GenBank/DDBJ databases">
        <title>WGS assembly of Setaria viridis.</title>
        <authorList>
            <person name="Huang P."/>
            <person name="Jenkins J."/>
            <person name="Grimwood J."/>
            <person name="Barry K."/>
            <person name="Healey A."/>
            <person name="Mamidi S."/>
            <person name="Sreedasyam A."/>
            <person name="Shu S."/>
            <person name="Feldman M."/>
            <person name="Wu J."/>
            <person name="Yu Y."/>
            <person name="Chen C."/>
            <person name="Johnson J."/>
            <person name="Rokhsar D."/>
            <person name="Baxter I."/>
            <person name="Schmutz J."/>
            <person name="Brutnell T."/>
            <person name="Kellogg E."/>
        </authorList>
    </citation>
    <scope>NUCLEOTIDE SEQUENCE [LARGE SCALE GENOMIC DNA]</scope>
</reference>
<feature type="region of interest" description="Disordered" evidence="1">
    <location>
        <begin position="181"/>
        <end position="202"/>
    </location>
</feature>
<name>A0A4U6TQR9_SETVI</name>
<dbReference type="Proteomes" id="UP000298652">
    <property type="component" value="Chromosome 7"/>
</dbReference>
<evidence type="ECO:0000313" key="2">
    <source>
        <dbReference type="EMBL" id="TKW04981.1"/>
    </source>
</evidence>
<feature type="region of interest" description="Disordered" evidence="1">
    <location>
        <begin position="125"/>
        <end position="152"/>
    </location>
</feature>
<evidence type="ECO:0000256" key="1">
    <source>
        <dbReference type="SAM" id="MobiDB-lite"/>
    </source>
</evidence>
<sequence length="215" mass="23067">MPNRTINPPISLHGYQIRPQIAVSKPQTPIRPQAAGCSKMRRRLAWRGSHARDGIRRVASVARVGYLLKPGKGERHASARASGAASSCRAIAGCDRHSSRPRAWRRSAGAGGGLQEEAWSFQAREPMSRPGGDSKPLIAAGANHHQRDGTGQGMTTTLLQASRTMLVLGCLLACPVSQAGHRAGDRREQTSEAEQTDSTDPLALLHRKGGQTFDV</sequence>
<proteinExistence type="predicted"/>
<keyword evidence="3" id="KW-1185">Reference proteome</keyword>
<dbReference type="Gramene" id="TKW04981">
    <property type="protein sequence ID" value="TKW04981"/>
    <property type="gene ID" value="SEVIR_7G146100v2"/>
</dbReference>
<organism evidence="2 3">
    <name type="scientific">Setaria viridis</name>
    <name type="common">Green bristlegrass</name>
    <name type="synonym">Setaria italica subsp. viridis</name>
    <dbReference type="NCBI Taxonomy" id="4556"/>
    <lineage>
        <taxon>Eukaryota</taxon>
        <taxon>Viridiplantae</taxon>
        <taxon>Streptophyta</taxon>
        <taxon>Embryophyta</taxon>
        <taxon>Tracheophyta</taxon>
        <taxon>Spermatophyta</taxon>
        <taxon>Magnoliopsida</taxon>
        <taxon>Liliopsida</taxon>
        <taxon>Poales</taxon>
        <taxon>Poaceae</taxon>
        <taxon>PACMAD clade</taxon>
        <taxon>Panicoideae</taxon>
        <taxon>Panicodae</taxon>
        <taxon>Paniceae</taxon>
        <taxon>Cenchrinae</taxon>
        <taxon>Setaria</taxon>
    </lineage>
</organism>
<gene>
    <name evidence="2" type="ORF">SEVIR_7G146100v2</name>
</gene>
<evidence type="ECO:0000313" key="3">
    <source>
        <dbReference type="Proteomes" id="UP000298652"/>
    </source>
</evidence>
<accession>A0A4U6TQR9</accession>
<dbReference type="EMBL" id="CM016558">
    <property type="protein sequence ID" value="TKW04981.1"/>
    <property type="molecule type" value="Genomic_DNA"/>
</dbReference>
<dbReference type="AlphaFoldDB" id="A0A4U6TQR9"/>
<protein>
    <submittedName>
        <fullName evidence="2">Uncharacterized protein</fullName>
    </submittedName>
</protein>